<sequence>MAENEEAILRFKAKTGEEIALLKDKTDYYLQFRFVNPQGDKIEFPKPKPNSWKQFKYSHRVAFLNNGKQVDVELVRFKIGDDQYVIYEQHDRGSGSTSAGLKISNSDTNQIKLYSAISTTIQGDLSRVIEGNNIEVVEHLD</sequence>
<comment type="caution">
    <text evidence="1">The sequence shown here is derived from an EMBL/GenBank/DDBJ whole genome shotgun (WGS) entry which is preliminary data.</text>
</comment>
<dbReference type="Proteomes" id="UP000216035">
    <property type="component" value="Unassembled WGS sequence"/>
</dbReference>
<protein>
    <submittedName>
        <fullName evidence="1">Uncharacterized protein</fullName>
    </submittedName>
</protein>
<keyword evidence="2" id="KW-1185">Reference proteome</keyword>
<reference evidence="1 2" key="1">
    <citation type="submission" date="2017-07" db="EMBL/GenBank/DDBJ databases">
        <title>Flavobacterium cyanobacteriorum sp. nov., isolated from cyanobacterial aggregates in a eutrophic lake.</title>
        <authorList>
            <person name="Cai H."/>
        </authorList>
    </citation>
    <scope>NUCLEOTIDE SEQUENCE [LARGE SCALE GENOMIC DNA]</scope>
    <source>
        <strain evidence="1 2">TH167</strain>
    </source>
</reference>
<organism evidence="1 2">
    <name type="scientific">Flavobacterium aurantiibacter</name>
    <dbReference type="NCBI Taxonomy" id="2023067"/>
    <lineage>
        <taxon>Bacteria</taxon>
        <taxon>Pseudomonadati</taxon>
        <taxon>Bacteroidota</taxon>
        <taxon>Flavobacteriia</taxon>
        <taxon>Flavobacteriales</taxon>
        <taxon>Flavobacteriaceae</taxon>
        <taxon>Flavobacterium</taxon>
    </lineage>
</organism>
<evidence type="ECO:0000313" key="2">
    <source>
        <dbReference type="Proteomes" id="UP000216035"/>
    </source>
</evidence>
<dbReference type="EMBL" id="NOXX01000188">
    <property type="protein sequence ID" value="OYQ44835.1"/>
    <property type="molecule type" value="Genomic_DNA"/>
</dbReference>
<evidence type="ECO:0000313" key="1">
    <source>
        <dbReference type="EMBL" id="OYQ44835.1"/>
    </source>
</evidence>
<proteinExistence type="predicted"/>
<gene>
    <name evidence="1" type="ORF">CHX27_06975</name>
</gene>
<dbReference type="AlphaFoldDB" id="A0A255ZV98"/>
<name>A0A255ZV98_9FLAO</name>
<accession>A0A255ZV98</accession>